<dbReference type="Proteomes" id="UP000095143">
    <property type="component" value="Unassembled WGS sequence"/>
</dbReference>
<dbReference type="SUPFAM" id="SSF55347">
    <property type="entry name" value="Glyceraldehyde-3-phosphate dehydrogenase-like, C-terminal domain"/>
    <property type="match status" value="1"/>
</dbReference>
<evidence type="ECO:0000313" key="16">
    <source>
        <dbReference type="Proteomes" id="UP000095143"/>
    </source>
</evidence>
<comment type="catalytic activity">
    <reaction evidence="10">
        <text>(S)-2,3,4,5-tetrahydrodipicolinate + NADP(+) + H2O = (2S,4S)-4-hydroxy-2,3,4,5-tetrahydrodipicolinate + NADPH + H(+)</text>
        <dbReference type="Rhea" id="RHEA:35331"/>
        <dbReference type="ChEBI" id="CHEBI:15377"/>
        <dbReference type="ChEBI" id="CHEBI:15378"/>
        <dbReference type="ChEBI" id="CHEBI:16845"/>
        <dbReference type="ChEBI" id="CHEBI:57783"/>
        <dbReference type="ChEBI" id="CHEBI:58349"/>
        <dbReference type="ChEBI" id="CHEBI:67139"/>
        <dbReference type="EC" id="1.17.1.8"/>
    </reaction>
</comment>
<sequence>MASLRSVVRKKRNGPVKIVIAGVTGWVGQAIFREAIKTPGVEVVAGVSRSRAGEDMGTALGLPATGIAIVGTLDEALNLPSDVVIDYTNTEGVRTHAPAVIRAGRALVIGTSGLDEVELQALDALARQHGVGVVAAGNFSISGTLLKRFALEAARYLADVEVVEYASARKQDVPTGTGRELAEALSALRQAPTTIPLEKLKGLVGSRGVPIGSGSHAVQLHSVYLPSYVLAVESIHATESERLVIRHEAGCSAQPYVAGTLLAARAALTLKGLLRGLESLI</sequence>
<dbReference type="AlphaFoldDB" id="A0A1C2E2J5"/>
<evidence type="ECO:0000256" key="2">
    <source>
        <dbReference type="ARBA" id="ARBA00022605"/>
    </source>
</evidence>
<dbReference type="Gene3D" id="3.40.50.720">
    <property type="entry name" value="NAD(P)-binding Rossmann-like Domain"/>
    <property type="match status" value="1"/>
</dbReference>
<comment type="similarity">
    <text evidence="1">Belongs to the DapB family.</text>
</comment>
<evidence type="ECO:0000313" key="15">
    <source>
        <dbReference type="EMBL" id="OCX21237.1"/>
    </source>
</evidence>
<name>A0A1C2E2J5_9PSED</name>
<comment type="catalytic activity">
    <reaction evidence="11">
        <text>(S)-2,3,4,5-tetrahydrodipicolinate + NAD(+) + H2O = (2S,4S)-4-hydroxy-2,3,4,5-tetrahydrodipicolinate + NADH + H(+)</text>
        <dbReference type="Rhea" id="RHEA:35323"/>
        <dbReference type="ChEBI" id="CHEBI:15377"/>
        <dbReference type="ChEBI" id="CHEBI:15378"/>
        <dbReference type="ChEBI" id="CHEBI:16845"/>
        <dbReference type="ChEBI" id="CHEBI:57540"/>
        <dbReference type="ChEBI" id="CHEBI:57945"/>
        <dbReference type="ChEBI" id="CHEBI:67139"/>
        <dbReference type="EC" id="1.17.1.8"/>
    </reaction>
</comment>
<keyword evidence="4" id="KW-0220">Diaminopimelate biosynthesis</keyword>
<dbReference type="InterPro" id="IPR000846">
    <property type="entry name" value="DapB_N"/>
</dbReference>
<dbReference type="Gene3D" id="3.30.360.10">
    <property type="entry name" value="Dihydrodipicolinate Reductase, domain 2"/>
    <property type="match status" value="1"/>
</dbReference>
<dbReference type="SUPFAM" id="SSF51735">
    <property type="entry name" value="NAD(P)-binding Rossmann-fold domains"/>
    <property type="match status" value="1"/>
</dbReference>
<dbReference type="GO" id="GO:0005829">
    <property type="term" value="C:cytosol"/>
    <property type="evidence" value="ECO:0007669"/>
    <property type="project" value="TreeGrafter"/>
</dbReference>
<feature type="domain" description="Dihydrodipicolinate reductase C-terminal" evidence="14">
    <location>
        <begin position="145"/>
        <end position="267"/>
    </location>
</feature>
<evidence type="ECO:0000256" key="11">
    <source>
        <dbReference type="ARBA" id="ARBA00049396"/>
    </source>
</evidence>
<protein>
    <recommendedName>
        <fullName evidence="9 12">4-hydroxy-tetrahydrodipicolinate reductase</fullName>
        <ecNumber evidence="9 12">1.17.1.8</ecNumber>
    </recommendedName>
</protein>
<dbReference type="GO" id="GO:0019877">
    <property type="term" value="P:diaminopimelate biosynthetic process"/>
    <property type="evidence" value="ECO:0007669"/>
    <property type="project" value="UniProtKB-KW"/>
</dbReference>
<dbReference type="NCBIfam" id="TIGR00036">
    <property type="entry name" value="dapB"/>
    <property type="match status" value="1"/>
</dbReference>
<evidence type="ECO:0000256" key="10">
    <source>
        <dbReference type="ARBA" id="ARBA00049080"/>
    </source>
</evidence>
<evidence type="ECO:0000259" key="14">
    <source>
        <dbReference type="Pfam" id="PF05173"/>
    </source>
</evidence>
<keyword evidence="5" id="KW-0560">Oxidoreductase</keyword>
<dbReference type="InterPro" id="IPR036291">
    <property type="entry name" value="NAD(P)-bd_dom_sf"/>
</dbReference>
<comment type="caution">
    <text evidence="15">The sequence shown here is derived from an EMBL/GenBank/DDBJ whole genome shotgun (WGS) entry which is preliminary data.</text>
</comment>
<evidence type="ECO:0000256" key="12">
    <source>
        <dbReference type="NCBIfam" id="TIGR00036"/>
    </source>
</evidence>
<keyword evidence="3" id="KW-0521">NADP</keyword>
<dbReference type="EC" id="1.17.1.8" evidence="9 12"/>
<dbReference type="PIRSF" id="PIRSF000161">
    <property type="entry name" value="DHPR"/>
    <property type="match status" value="1"/>
</dbReference>
<dbReference type="CDD" id="cd02274">
    <property type="entry name" value="DHDPR_N"/>
    <property type="match status" value="1"/>
</dbReference>
<dbReference type="Pfam" id="PF01113">
    <property type="entry name" value="DapB_N"/>
    <property type="match status" value="1"/>
</dbReference>
<dbReference type="Pfam" id="PF05173">
    <property type="entry name" value="DapB_C"/>
    <property type="match status" value="1"/>
</dbReference>
<reference evidence="15 16" key="1">
    <citation type="submission" date="2016-08" db="EMBL/GenBank/DDBJ databases">
        <title>Whole genome sequence of Pseudomonas graminis strain UASWS1507, a potential biological control agent for agriculture.</title>
        <authorList>
            <person name="Crovadore J."/>
            <person name="Calmin G."/>
            <person name="Chablais R."/>
            <person name="Cochard B."/>
            <person name="Lefort F."/>
        </authorList>
    </citation>
    <scope>NUCLEOTIDE SEQUENCE [LARGE SCALE GENOMIC DNA]</scope>
    <source>
        <strain evidence="15 16">UASWS1507</strain>
    </source>
</reference>
<keyword evidence="2" id="KW-0028">Amino-acid biosynthesis</keyword>
<evidence type="ECO:0000259" key="13">
    <source>
        <dbReference type="Pfam" id="PF01113"/>
    </source>
</evidence>
<dbReference type="GO" id="GO:0008839">
    <property type="term" value="F:4-hydroxy-tetrahydrodipicolinate reductase"/>
    <property type="evidence" value="ECO:0007669"/>
    <property type="project" value="UniProtKB-UniRule"/>
</dbReference>
<evidence type="ECO:0000256" key="8">
    <source>
        <dbReference type="ARBA" id="ARBA00037922"/>
    </source>
</evidence>
<evidence type="ECO:0000256" key="3">
    <source>
        <dbReference type="ARBA" id="ARBA00022857"/>
    </source>
</evidence>
<dbReference type="PANTHER" id="PTHR20836">
    <property type="entry name" value="DIHYDRODIPICOLINATE REDUCTASE"/>
    <property type="match status" value="1"/>
</dbReference>
<dbReference type="InterPro" id="IPR023940">
    <property type="entry name" value="DHDPR_bac"/>
</dbReference>
<keyword evidence="6" id="KW-0520">NAD</keyword>
<dbReference type="OrthoDB" id="9790352at2"/>
<dbReference type="PANTHER" id="PTHR20836:SF0">
    <property type="entry name" value="4-HYDROXY-TETRAHYDRODIPICOLINATE REDUCTASE 1, CHLOROPLASTIC-RELATED"/>
    <property type="match status" value="1"/>
</dbReference>
<dbReference type="InterPro" id="IPR022663">
    <property type="entry name" value="DapB_C"/>
</dbReference>
<evidence type="ECO:0000256" key="6">
    <source>
        <dbReference type="ARBA" id="ARBA00023027"/>
    </source>
</evidence>
<evidence type="ECO:0000256" key="7">
    <source>
        <dbReference type="ARBA" id="ARBA00023154"/>
    </source>
</evidence>
<keyword evidence="7" id="KW-0457">Lysine biosynthesis</keyword>
<evidence type="ECO:0000256" key="9">
    <source>
        <dbReference type="ARBA" id="ARBA00038983"/>
    </source>
</evidence>
<gene>
    <name evidence="15" type="ORF">BBI10_11585</name>
</gene>
<dbReference type="EMBL" id="MDEN01000061">
    <property type="protein sequence ID" value="OCX21237.1"/>
    <property type="molecule type" value="Genomic_DNA"/>
</dbReference>
<accession>A0A1C2E2J5</accession>
<comment type="pathway">
    <text evidence="8">Amino-acid biosynthesis; L-lysine biosynthesis via DAP pathway; (S)-tetrahydrodipicolinate from L-aspartate: step 4/4.</text>
</comment>
<feature type="domain" description="Dihydrodipicolinate reductase N-terminal" evidence="13">
    <location>
        <begin position="16"/>
        <end position="139"/>
    </location>
</feature>
<evidence type="ECO:0000256" key="1">
    <source>
        <dbReference type="ARBA" id="ARBA00006642"/>
    </source>
</evidence>
<evidence type="ECO:0000256" key="5">
    <source>
        <dbReference type="ARBA" id="ARBA00023002"/>
    </source>
</evidence>
<evidence type="ECO:0000256" key="4">
    <source>
        <dbReference type="ARBA" id="ARBA00022915"/>
    </source>
</evidence>
<dbReference type="GO" id="GO:0009089">
    <property type="term" value="P:lysine biosynthetic process via diaminopimelate"/>
    <property type="evidence" value="ECO:0007669"/>
    <property type="project" value="UniProtKB-UniRule"/>
</dbReference>
<proteinExistence type="inferred from homology"/>
<organism evidence="15 16">
    <name type="scientific">Pseudomonas graminis</name>
    <dbReference type="NCBI Taxonomy" id="158627"/>
    <lineage>
        <taxon>Bacteria</taxon>
        <taxon>Pseudomonadati</taxon>
        <taxon>Pseudomonadota</taxon>
        <taxon>Gammaproteobacteria</taxon>
        <taxon>Pseudomonadales</taxon>
        <taxon>Pseudomonadaceae</taxon>
        <taxon>Pseudomonas</taxon>
    </lineage>
</organism>